<dbReference type="GO" id="GO:0005634">
    <property type="term" value="C:nucleus"/>
    <property type="evidence" value="ECO:0007669"/>
    <property type="project" value="TreeGrafter"/>
</dbReference>
<dbReference type="Gene3D" id="1.10.472.10">
    <property type="entry name" value="Cyclin-like"/>
    <property type="match status" value="1"/>
</dbReference>
<dbReference type="GO" id="GO:0000307">
    <property type="term" value="C:cyclin-dependent protein kinase holoenzyme complex"/>
    <property type="evidence" value="ECO:0007669"/>
    <property type="project" value="TreeGrafter"/>
</dbReference>
<dbReference type="Pfam" id="PF08613">
    <property type="entry name" value="Cyclin"/>
    <property type="match status" value="2"/>
</dbReference>
<dbReference type="EMBL" id="MBFU01000543">
    <property type="protein sequence ID" value="PVZ98474.1"/>
    <property type="molecule type" value="Genomic_DNA"/>
</dbReference>
<evidence type="ECO:0000313" key="1">
    <source>
        <dbReference type="EMBL" id="PVZ98474.1"/>
    </source>
</evidence>
<comment type="caution">
    <text evidence="1">The sequence shown here is derived from an EMBL/GenBank/DDBJ whole genome shotgun (WGS) entry which is preliminary data.</text>
</comment>
<protein>
    <recommendedName>
        <fullName evidence="3">Cyclin</fullName>
    </recommendedName>
</protein>
<accession>A0A2U1J084</accession>
<organism evidence="1 2">
    <name type="scientific">Smittium angustum</name>
    <dbReference type="NCBI Taxonomy" id="133377"/>
    <lineage>
        <taxon>Eukaryota</taxon>
        <taxon>Fungi</taxon>
        <taxon>Fungi incertae sedis</taxon>
        <taxon>Zoopagomycota</taxon>
        <taxon>Kickxellomycotina</taxon>
        <taxon>Harpellomycetes</taxon>
        <taxon>Harpellales</taxon>
        <taxon>Legeriomycetaceae</taxon>
        <taxon>Smittium</taxon>
    </lineage>
</organism>
<dbReference type="Proteomes" id="UP000245591">
    <property type="component" value="Unassembled WGS sequence"/>
</dbReference>
<dbReference type="GO" id="GO:0019901">
    <property type="term" value="F:protein kinase binding"/>
    <property type="evidence" value="ECO:0007669"/>
    <property type="project" value="InterPro"/>
</dbReference>
<dbReference type="InterPro" id="IPR013922">
    <property type="entry name" value="Cyclin_PHO80-like"/>
</dbReference>
<name>A0A2U1J084_SMIAN</name>
<gene>
    <name evidence="1" type="ORF">BB558_005505</name>
</gene>
<evidence type="ECO:0008006" key="3">
    <source>
        <dbReference type="Google" id="ProtNLM"/>
    </source>
</evidence>
<keyword evidence="2" id="KW-1185">Reference proteome</keyword>
<proteinExistence type="predicted"/>
<reference evidence="1 2" key="1">
    <citation type="journal article" date="2018" name="MBio">
        <title>Comparative Genomics Reveals the Core Gene Toolbox for the Fungus-Insect Symbiosis.</title>
        <authorList>
            <person name="Wang Y."/>
            <person name="Stata M."/>
            <person name="Wang W."/>
            <person name="Stajich J.E."/>
            <person name="White M.M."/>
            <person name="Moncalvo J.M."/>
        </authorList>
    </citation>
    <scope>NUCLEOTIDE SEQUENCE [LARGE SCALE GENOMIC DNA]</scope>
    <source>
        <strain evidence="1 2">AUS-126-30</strain>
    </source>
</reference>
<dbReference type="PANTHER" id="PTHR15615:SF94">
    <property type="entry name" value="PHO85 CYCLIN-6-RELATED"/>
    <property type="match status" value="1"/>
</dbReference>
<dbReference type="GO" id="GO:0016538">
    <property type="term" value="F:cyclin-dependent protein serine/threonine kinase regulator activity"/>
    <property type="evidence" value="ECO:0007669"/>
    <property type="project" value="TreeGrafter"/>
</dbReference>
<sequence>MKGMDNKSIDGKTTVKENLRRLARYLDRTTNLNALIKSQIDEKDNKINCEKSSTSKEVNVRRETVFHSRQIPEIGILEYLERINKYCPLENTILYAIYIYLERLKNINKNPVFEKATINNENNQNKTGVSEDMLITGFEGGDSTLVEDLDRKIREEKVNEVDVNIDEDLGLSCKLEGSGGGYVEAHSIHRLVITAVVVSSKLYSDVFYTNTRYAKVGGLSIRELNGLELYFLGLFDYNMFISSTEFALVRETFISL</sequence>
<dbReference type="PANTHER" id="PTHR15615">
    <property type="match status" value="1"/>
</dbReference>
<dbReference type="AlphaFoldDB" id="A0A2U1J084"/>
<evidence type="ECO:0000313" key="2">
    <source>
        <dbReference type="Proteomes" id="UP000245591"/>
    </source>
</evidence>